<keyword evidence="1" id="KW-0614">Plasmid</keyword>
<dbReference type="EMBL" id="HG916854">
    <property type="protein sequence ID" value="CDM61344.1"/>
    <property type="molecule type" value="Genomic_DNA"/>
</dbReference>
<dbReference type="AlphaFoldDB" id="W6RKF9"/>
<dbReference type="KEGG" id="rhl:LPU83_pLPU83c_0782"/>
<dbReference type="Proteomes" id="UP000019443">
    <property type="component" value="Plasmid pLPU83c"/>
</dbReference>
<reference evidence="1" key="1">
    <citation type="submission" date="2013-11" db="EMBL/GenBank/DDBJ databases">
        <title>Draft genome sequence of the broad-host-range Rhizobium sp. LPU83 strain, a member of the low-genetic diversity Oregon-like Rhizobium sp. group.</title>
        <authorList>
            <person name="Wibberg D."/>
            <person name="Puehler A."/>
            <person name="Schlueter A."/>
        </authorList>
    </citation>
    <scope>NUCLEOTIDE SEQUENCE [LARGE SCALE GENOMIC DNA]</scope>
    <source>
        <strain evidence="1">LPU83</strain>
        <plasmid evidence="1">pLPU83c</plasmid>
    </source>
</reference>
<evidence type="ECO:0000313" key="2">
    <source>
        <dbReference type="Proteomes" id="UP000019443"/>
    </source>
</evidence>
<organism evidence="1 2">
    <name type="scientific">Rhizobium favelukesii</name>
    <dbReference type="NCBI Taxonomy" id="348824"/>
    <lineage>
        <taxon>Bacteria</taxon>
        <taxon>Pseudomonadati</taxon>
        <taxon>Pseudomonadota</taxon>
        <taxon>Alphaproteobacteria</taxon>
        <taxon>Hyphomicrobiales</taxon>
        <taxon>Rhizobiaceae</taxon>
        <taxon>Rhizobium/Agrobacterium group</taxon>
        <taxon>Rhizobium</taxon>
    </lineage>
</organism>
<dbReference type="HOGENOM" id="CLU_2938632_0_0_5"/>
<evidence type="ECO:0000313" key="1">
    <source>
        <dbReference type="EMBL" id="CDM61344.1"/>
    </source>
</evidence>
<geneLocation type="plasmid" evidence="1 2">
    <name>pLPU83c</name>
</geneLocation>
<dbReference type="PATRIC" id="fig|348824.6.peg.5555"/>
<accession>W6RKF9</accession>
<keyword evidence="2" id="KW-1185">Reference proteome</keyword>
<protein>
    <submittedName>
        <fullName evidence="1">Uncharacterized protein</fullName>
    </submittedName>
</protein>
<name>W6RKF9_9HYPH</name>
<proteinExistence type="predicted"/>
<gene>
    <name evidence="1" type="ORF">LPU83_pLPU83c_0782</name>
</gene>
<sequence length="60" mass="6531">MLSRAPCLDGRRHRIKLFVSEVDLGEEVHQTVFLLSNKASALSGSEVIADQGMSSRLGAF</sequence>